<feature type="active site" description="Proton donor/acceptor" evidence="2">
    <location>
        <position position="133"/>
    </location>
</feature>
<dbReference type="NCBIfam" id="TIGR01076">
    <property type="entry name" value="sortase_fam"/>
    <property type="match status" value="1"/>
</dbReference>
<dbReference type="NCBIfam" id="NF033746">
    <property type="entry name" value="class_D_sortase"/>
    <property type="match status" value="1"/>
</dbReference>
<comment type="caution">
    <text evidence="4">The sequence shown here is derived from an EMBL/GenBank/DDBJ whole genome shotgun (WGS) entry which is preliminary data.</text>
</comment>
<dbReference type="InterPro" id="IPR041999">
    <property type="entry name" value="Sortase_D_1"/>
</dbReference>
<dbReference type="GO" id="GO:0016787">
    <property type="term" value="F:hydrolase activity"/>
    <property type="evidence" value="ECO:0007669"/>
    <property type="project" value="UniProtKB-KW"/>
</dbReference>
<keyword evidence="1" id="KW-0378">Hydrolase</keyword>
<evidence type="ECO:0000256" key="1">
    <source>
        <dbReference type="ARBA" id="ARBA00022801"/>
    </source>
</evidence>
<dbReference type="InterPro" id="IPR053525">
    <property type="entry name" value="Sortase_D"/>
</dbReference>
<evidence type="ECO:0000313" key="4">
    <source>
        <dbReference type="EMBL" id="TCN22666.1"/>
    </source>
</evidence>
<dbReference type="InterPro" id="IPR005754">
    <property type="entry name" value="Sortase"/>
</dbReference>
<dbReference type="InterPro" id="IPR023365">
    <property type="entry name" value="Sortase_dom-sf"/>
</dbReference>
<evidence type="ECO:0000256" key="2">
    <source>
        <dbReference type="PIRSR" id="PIRSR605754-1"/>
    </source>
</evidence>
<proteinExistence type="predicted"/>
<dbReference type="EMBL" id="SLVV01000010">
    <property type="protein sequence ID" value="TCN22666.1"/>
    <property type="molecule type" value="Genomic_DNA"/>
</dbReference>
<accession>A0A4R2B7Y3</accession>
<protein>
    <submittedName>
        <fullName evidence="4">Sortase A</fullName>
    </submittedName>
</protein>
<gene>
    <name evidence="4" type="ORF">EV146_110152</name>
</gene>
<dbReference type="AlphaFoldDB" id="A0A4R2B7Y3"/>
<dbReference type="RefSeq" id="WP_132009537.1">
    <property type="nucleotide sequence ID" value="NZ_JABUHM010000011.1"/>
</dbReference>
<keyword evidence="5" id="KW-1185">Reference proteome</keyword>
<name>A0A4R2B7Y3_9BACI</name>
<evidence type="ECO:0000256" key="3">
    <source>
        <dbReference type="SAM" id="MobiDB-lite"/>
    </source>
</evidence>
<dbReference type="SUPFAM" id="SSF63817">
    <property type="entry name" value="Sortase"/>
    <property type="match status" value="1"/>
</dbReference>
<reference evidence="4 5" key="1">
    <citation type="journal article" date="2015" name="Stand. Genomic Sci.">
        <title>Genomic Encyclopedia of Bacterial and Archaeal Type Strains, Phase III: the genomes of soil and plant-associated and newly described type strains.</title>
        <authorList>
            <person name="Whitman W.B."/>
            <person name="Woyke T."/>
            <person name="Klenk H.P."/>
            <person name="Zhou Y."/>
            <person name="Lilburn T.G."/>
            <person name="Beck B.J."/>
            <person name="De Vos P."/>
            <person name="Vandamme P."/>
            <person name="Eisen J.A."/>
            <person name="Garrity G."/>
            <person name="Hugenholtz P."/>
            <person name="Kyrpides N.C."/>
        </authorList>
    </citation>
    <scope>NUCLEOTIDE SEQUENCE [LARGE SCALE GENOMIC DNA]</scope>
    <source>
        <strain evidence="4 5">CV53</strain>
    </source>
</reference>
<dbReference type="Proteomes" id="UP000295689">
    <property type="component" value="Unassembled WGS sequence"/>
</dbReference>
<feature type="compositionally biased region" description="Basic and acidic residues" evidence="3">
    <location>
        <begin position="49"/>
        <end position="67"/>
    </location>
</feature>
<dbReference type="Gene3D" id="2.40.260.10">
    <property type="entry name" value="Sortase"/>
    <property type="match status" value="1"/>
</dbReference>
<sequence length="215" mass="24308">MRKLFGITLMVVGIFLGGISYVNWQTGRSSAEDMSEQEVSELQIEENLPEKDSTEIIEEPKKLREPEQAPIPSTEVSHPLGEKIAFLKVPKLRQKYSVYWGAEEDVLKKGVGMFVSELTTVPGDGGHTVLSGHRDTVFYRLDELKEGDILVVEYEDKNYSYKINNIFITDPDDRTVIVKKSSPTLTLTTCYPFNYIGDAPERYIIQAVPLDNQSI</sequence>
<feature type="region of interest" description="Disordered" evidence="3">
    <location>
        <begin position="49"/>
        <end position="75"/>
    </location>
</feature>
<dbReference type="Pfam" id="PF04203">
    <property type="entry name" value="Sortase"/>
    <property type="match status" value="1"/>
</dbReference>
<feature type="active site" description="Acyl-thioester intermediate" evidence="2">
    <location>
        <position position="190"/>
    </location>
</feature>
<dbReference type="CDD" id="cd05828">
    <property type="entry name" value="Sortase_D_1"/>
    <property type="match status" value="1"/>
</dbReference>
<organism evidence="4 5">
    <name type="scientific">Mesobacillus foraminis</name>
    <dbReference type="NCBI Taxonomy" id="279826"/>
    <lineage>
        <taxon>Bacteria</taxon>
        <taxon>Bacillati</taxon>
        <taxon>Bacillota</taxon>
        <taxon>Bacilli</taxon>
        <taxon>Bacillales</taxon>
        <taxon>Bacillaceae</taxon>
        <taxon>Mesobacillus</taxon>
    </lineage>
</organism>
<evidence type="ECO:0000313" key="5">
    <source>
        <dbReference type="Proteomes" id="UP000295689"/>
    </source>
</evidence>